<dbReference type="SUPFAM" id="SSF50494">
    <property type="entry name" value="Trypsin-like serine proteases"/>
    <property type="match status" value="1"/>
</dbReference>
<protein>
    <submittedName>
        <fullName evidence="7">Trypsin-like peptidase domain-containing protein</fullName>
    </submittedName>
</protein>
<dbReference type="InterPro" id="IPR001478">
    <property type="entry name" value="PDZ"/>
</dbReference>
<dbReference type="InterPro" id="IPR009003">
    <property type="entry name" value="Peptidase_S1_PA"/>
</dbReference>
<accession>A0AAW9R5K6</accession>
<comment type="caution">
    <text evidence="7">The sequence shown here is derived from an EMBL/GenBank/DDBJ whole genome shotgun (WGS) entry which is preliminary data.</text>
</comment>
<keyword evidence="2" id="KW-0645">Protease</keyword>
<reference evidence="7 8" key="1">
    <citation type="journal article" date="2016" name="Antonie Van Leeuwenhoek">
        <title>Denitratimonas tolerans gen. nov., sp. nov., a denitrifying bacterium isolated from a bioreactor for tannery wastewater treatment.</title>
        <authorList>
            <person name="Han S.I."/>
            <person name="Kim J.O."/>
            <person name="Lee Y.R."/>
            <person name="Ekpeghere K.I."/>
            <person name="Koh S.C."/>
            <person name="Whang K.S."/>
        </authorList>
    </citation>
    <scope>NUCLEOTIDE SEQUENCE [LARGE SCALE GENOMIC DNA]</scope>
    <source>
        <strain evidence="7 8">KACC 17565</strain>
    </source>
</reference>
<dbReference type="InterPro" id="IPR001940">
    <property type="entry name" value="Peptidase_S1C"/>
</dbReference>
<evidence type="ECO:0000256" key="4">
    <source>
        <dbReference type="ARBA" id="ARBA00022825"/>
    </source>
</evidence>
<dbReference type="Pfam" id="PF13180">
    <property type="entry name" value="PDZ_2"/>
    <property type="match status" value="1"/>
</dbReference>
<keyword evidence="3" id="KW-0378">Hydrolase</keyword>
<dbReference type="PRINTS" id="PR00834">
    <property type="entry name" value="PROTEASES2C"/>
</dbReference>
<organism evidence="7 8">
    <name type="scientific">Denitratimonas tolerans</name>
    <dbReference type="NCBI Taxonomy" id="1338420"/>
    <lineage>
        <taxon>Bacteria</taxon>
        <taxon>Pseudomonadati</taxon>
        <taxon>Pseudomonadota</taxon>
        <taxon>Gammaproteobacteria</taxon>
        <taxon>Lysobacterales</taxon>
        <taxon>Lysobacteraceae</taxon>
        <taxon>Denitratimonas</taxon>
    </lineage>
</organism>
<dbReference type="Gene3D" id="2.30.42.10">
    <property type="match status" value="1"/>
</dbReference>
<dbReference type="AlphaFoldDB" id="A0AAW9R5K6"/>
<feature type="compositionally biased region" description="Pro residues" evidence="5">
    <location>
        <begin position="52"/>
        <end position="61"/>
    </location>
</feature>
<dbReference type="RefSeq" id="WP_337335590.1">
    <property type="nucleotide sequence ID" value="NZ_JBBDHC010000012.1"/>
</dbReference>
<keyword evidence="8" id="KW-1185">Reference proteome</keyword>
<dbReference type="Proteomes" id="UP001364472">
    <property type="component" value="Unassembled WGS sequence"/>
</dbReference>
<feature type="domain" description="PDZ" evidence="6">
    <location>
        <begin position="286"/>
        <end position="382"/>
    </location>
</feature>
<feature type="region of interest" description="Disordered" evidence="5">
    <location>
        <begin position="43"/>
        <end position="65"/>
    </location>
</feature>
<dbReference type="SMART" id="SM00228">
    <property type="entry name" value="PDZ"/>
    <property type="match status" value="1"/>
</dbReference>
<dbReference type="SUPFAM" id="SSF50156">
    <property type="entry name" value="PDZ domain-like"/>
    <property type="match status" value="1"/>
</dbReference>
<dbReference type="EMBL" id="JBBDHC010000012">
    <property type="protein sequence ID" value="MEJ1249876.1"/>
    <property type="molecule type" value="Genomic_DNA"/>
</dbReference>
<evidence type="ECO:0000256" key="2">
    <source>
        <dbReference type="ARBA" id="ARBA00022670"/>
    </source>
</evidence>
<dbReference type="Gene3D" id="2.40.10.10">
    <property type="entry name" value="Trypsin-like serine proteases"/>
    <property type="match status" value="2"/>
</dbReference>
<evidence type="ECO:0000256" key="3">
    <source>
        <dbReference type="ARBA" id="ARBA00022801"/>
    </source>
</evidence>
<evidence type="ECO:0000313" key="7">
    <source>
        <dbReference type="EMBL" id="MEJ1249876.1"/>
    </source>
</evidence>
<evidence type="ECO:0000256" key="5">
    <source>
        <dbReference type="SAM" id="MobiDB-lite"/>
    </source>
</evidence>
<gene>
    <name evidence="7" type="ORF">WB794_09355</name>
</gene>
<dbReference type="PANTHER" id="PTHR22939">
    <property type="entry name" value="SERINE PROTEASE FAMILY S1C HTRA-RELATED"/>
    <property type="match status" value="1"/>
</dbReference>
<dbReference type="PROSITE" id="PS50106">
    <property type="entry name" value="PDZ"/>
    <property type="match status" value="1"/>
</dbReference>
<dbReference type="InterPro" id="IPR036034">
    <property type="entry name" value="PDZ_sf"/>
</dbReference>
<name>A0AAW9R5K6_9GAMM</name>
<comment type="similarity">
    <text evidence="1">Belongs to the peptidase S1C family.</text>
</comment>
<proteinExistence type="inferred from homology"/>
<evidence type="ECO:0000259" key="6">
    <source>
        <dbReference type="PROSITE" id="PS50106"/>
    </source>
</evidence>
<dbReference type="GO" id="GO:0004252">
    <property type="term" value="F:serine-type endopeptidase activity"/>
    <property type="evidence" value="ECO:0007669"/>
    <property type="project" value="InterPro"/>
</dbReference>
<dbReference type="Pfam" id="PF13365">
    <property type="entry name" value="Trypsin_2"/>
    <property type="match status" value="1"/>
</dbReference>
<evidence type="ECO:0000313" key="8">
    <source>
        <dbReference type="Proteomes" id="UP001364472"/>
    </source>
</evidence>
<evidence type="ECO:0000256" key="1">
    <source>
        <dbReference type="ARBA" id="ARBA00010541"/>
    </source>
</evidence>
<dbReference type="PANTHER" id="PTHR22939:SF129">
    <property type="entry name" value="SERINE PROTEASE HTRA2, MITOCHONDRIAL"/>
    <property type="match status" value="1"/>
</dbReference>
<keyword evidence="4" id="KW-0720">Serine protease</keyword>
<dbReference type="GO" id="GO:0006508">
    <property type="term" value="P:proteolysis"/>
    <property type="evidence" value="ECO:0007669"/>
    <property type="project" value="UniProtKB-KW"/>
</dbReference>
<sequence length="400" mass="41045">MRPHLSLFRFLLQCAIAGLAIAFVIGLVAPDAGSRLRTALGLTTSSADRPADPAPSPPPPAGATSYADAVQHAAPSVVSVYVNKVVTERPILIPNPTVQRFSGITLGLPRQRLQRAQGSGVLVSPDGTILTNHHVVAGASDIQIVLWDGRVTAATVVGSDRETDLAVLKIDGSNLPALSLEYETPLRVGDVVLAIGNPFGLSQTVTQGIVSGLARSQALLGGPENAQGFPAVDFIQTDAAINAGNSGGALVDARGNLIGINTFVLGRMSMDAEGIGFAIPAATAREVLAQIETHGLVVRGWLGAEYTDAPRAAGALPSASDHGGVVLTALYGNAPAALAGLRPGDVLLTLDGSAIIDQFDLRAREAAIAPGTEVSLTGLRAGVPFDIRLALIQRPAPRPG</sequence>
<dbReference type="InterPro" id="IPR043504">
    <property type="entry name" value="Peptidase_S1_PA_chymotrypsin"/>
</dbReference>